<dbReference type="PANTHER" id="PTHR43280">
    <property type="entry name" value="ARAC-FAMILY TRANSCRIPTIONAL REGULATOR"/>
    <property type="match status" value="1"/>
</dbReference>
<sequence>MQMTYIGHNHVHDMDFKIERPDGCGDYLALLIKSPALFHVNGQDVYTSPNIFFLYQKGTPQYYEAYKQPFSNDWFNFTLDAGDEDFLKKLHIPFEKPIPINNMQYFSLLIKNMTYEYYAGQNYGREALDHYMRLFLLKIAQVIPSLNKGIEKIHHDKFSLLRSKIYSAPYEKWCIEGLAHEATLSPYYFQRLYKKNFGVTCLKDIINARIEYAKYYLSQTNLSIKYIAETCGYENDVHFMRQFKSSTGLTPSEFRLQQYKS</sequence>
<dbReference type="KEGG" id="cle:Clole_3151"/>
<dbReference type="InterPro" id="IPR009057">
    <property type="entry name" value="Homeodomain-like_sf"/>
</dbReference>
<dbReference type="STRING" id="642492.Clole_3151"/>
<dbReference type="SUPFAM" id="SSF46689">
    <property type="entry name" value="Homeodomain-like"/>
    <property type="match status" value="1"/>
</dbReference>
<evidence type="ECO:0000259" key="4">
    <source>
        <dbReference type="PROSITE" id="PS01124"/>
    </source>
</evidence>
<reference evidence="5 6" key="1">
    <citation type="journal article" date="2011" name="J. Bacteriol.">
        <title>Complete genome sequence of the cellulose-degrading bacterium Cellulosilyticum lentocellum.</title>
        <authorList>
            <consortium name="US DOE Joint Genome Institute"/>
            <person name="Miller D.A."/>
            <person name="Suen G."/>
            <person name="Bruce D."/>
            <person name="Copeland A."/>
            <person name="Cheng J.F."/>
            <person name="Detter C."/>
            <person name="Goodwin L.A."/>
            <person name="Han C.S."/>
            <person name="Hauser L.J."/>
            <person name="Land M.L."/>
            <person name="Lapidus A."/>
            <person name="Lucas S."/>
            <person name="Meincke L."/>
            <person name="Pitluck S."/>
            <person name="Tapia R."/>
            <person name="Teshima H."/>
            <person name="Woyke T."/>
            <person name="Fox B.G."/>
            <person name="Angert E.R."/>
            <person name="Currie C.R."/>
        </authorList>
    </citation>
    <scope>NUCLEOTIDE SEQUENCE [LARGE SCALE GENOMIC DNA]</scope>
    <source>
        <strain evidence="6">ATCC 49066 / DSM 5427 / NCIMB 11756 / RHM5</strain>
    </source>
</reference>
<dbReference type="RefSeq" id="WP_013658124.1">
    <property type="nucleotide sequence ID" value="NC_015275.1"/>
</dbReference>
<evidence type="ECO:0000313" key="5">
    <source>
        <dbReference type="EMBL" id="ADZ84846.1"/>
    </source>
</evidence>
<dbReference type="PROSITE" id="PS00041">
    <property type="entry name" value="HTH_ARAC_FAMILY_1"/>
    <property type="match status" value="1"/>
</dbReference>
<keyword evidence="2" id="KW-0238">DNA-binding</keyword>
<evidence type="ECO:0000313" key="6">
    <source>
        <dbReference type="Proteomes" id="UP000008467"/>
    </source>
</evidence>
<dbReference type="HOGENOM" id="CLU_000445_88_6_9"/>
<keyword evidence="3" id="KW-0804">Transcription</keyword>
<dbReference type="SMART" id="SM00342">
    <property type="entry name" value="HTH_ARAC"/>
    <property type="match status" value="1"/>
</dbReference>
<evidence type="ECO:0000256" key="1">
    <source>
        <dbReference type="ARBA" id="ARBA00023015"/>
    </source>
</evidence>
<dbReference type="PANTHER" id="PTHR43280:SF2">
    <property type="entry name" value="HTH-TYPE TRANSCRIPTIONAL REGULATOR EXSA"/>
    <property type="match status" value="1"/>
</dbReference>
<accession>F2JPA7</accession>
<name>F2JPA7_CELLD</name>
<evidence type="ECO:0000256" key="3">
    <source>
        <dbReference type="ARBA" id="ARBA00023163"/>
    </source>
</evidence>
<dbReference type="Proteomes" id="UP000008467">
    <property type="component" value="Chromosome"/>
</dbReference>
<gene>
    <name evidence="5" type="ordered locus">Clole_3151</name>
</gene>
<dbReference type="PROSITE" id="PS01124">
    <property type="entry name" value="HTH_ARAC_FAMILY_2"/>
    <property type="match status" value="1"/>
</dbReference>
<dbReference type="SUPFAM" id="SSF51215">
    <property type="entry name" value="Regulatory protein AraC"/>
    <property type="match status" value="1"/>
</dbReference>
<proteinExistence type="predicted"/>
<dbReference type="InterPro" id="IPR018062">
    <property type="entry name" value="HTH_AraC-typ_CS"/>
</dbReference>
<dbReference type="GO" id="GO:0003700">
    <property type="term" value="F:DNA-binding transcription factor activity"/>
    <property type="evidence" value="ECO:0007669"/>
    <property type="project" value="InterPro"/>
</dbReference>
<dbReference type="Pfam" id="PF12833">
    <property type="entry name" value="HTH_18"/>
    <property type="match status" value="1"/>
</dbReference>
<dbReference type="AlphaFoldDB" id="F2JPA7"/>
<dbReference type="InterPro" id="IPR037923">
    <property type="entry name" value="HTH-like"/>
</dbReference>
<dbReference type="GO" id="GO:0043565">
    <property type="term" value="F:sequence-specific DNA binding"/>
    <property type="evidence" value="ECO:0007669"/>
    <property type="project" value="InterPro"/>
</dbReference>
<dbReference type="InterPro" id="IPR020449">
    <property type="entry name" value="Tscrpt_reg_AraC-type_HTH"/>
</dbReference>
<keyword evidence="6" id="KW-1185">Reference proteome</keyword>
<dbReference type="Gene3D" id="1.10.10.60">
    <property type="entry name" value="Homeodomain-like"/>
    <property type="match status" value="2"/>
</dbReference>
<protein>
    <submittedName>
        <fullName evidence="5">Transcriptional regulator, AraC family</fullName>
    </submittedName>
</protein>
<keyword evidence="1" id="KW-0805">Transcription regulation</keyword>
<dbReference type="InterPro" id="IPR018060">
    <property type="entry name" value="HTH_AraC"/>
</dbReference>
<feature type="domain" description="HTH araC/xylS-type" evidence="4">
    <location>
        <begin position="159"/>
        <end position="257"/>
    </location>
</feature>
<dbReference type="EMBL" id="CP002582">
    <property type="protein sequence ID" value="ADZ84846.1"/>
    <property type="molecule type" value="Genomic_DNA"/>
</dbReference>
<organism evidence="5 6">
    <name type="scientific">Cellulosilyticum lentocellum (strain ATCC 49066 / DSM 5427 / NCIMB 11756 / RHM5)</name>
    <name type="common">Clostridium lentocellum</name>
    <dbReference type="NCBI Taxonomy" id="642492"/>
    <lineage>
        <taxon>Bacteria</taxon>
        <taxon>Bacillati</taxon>
        <taxon>Bacillota</taxon>
        <taxon>Clostridia</taxon>
        <taxon>Lachnospirales</taxon>
        <taxon>Cellulosilyticaceae</taxon>
        <taxon>Cellulosilyticum</taxon>
    </lineage>
</organism>
<dbReference type="eggNOG" id="COG2207">
    <property type="taxonomic scope" value="Bacteria"/>
</dbReference>
<dbReference type="PRINTS" id="PR00032">
    <property type="entry name" value="HTHARAC"/>
</dbReference>
<evidence type="ECO:0000256" key="2">
    <source>
        <dbReference type="ARBA" id="ARBA00023125"/>
    </source>
</evidence>